<name>A0ABZ0URH3_9RICK</name>
<evidence type="ECO:0000313" key="2">
    <source>
        <dbReference type="Proteomes" id="UP001326613"/>
    </source>
</evidence>
<dbReference type="EMBL" id="CP112932">
    <property type="protein sequence ID" value="WPY00211.1"/>
    <property type="molecule type" value="Genomic_DNA"/>
</dbReference>
<protein>
    <submittedName>
        <fullName evidence="1">Uncharacterized protein</fullName>
    </submittedName>
</protein>
<dbReference type="RefSeq" id="WP_323738302.1">
    <property type="nucleotide sequence ID" value="NZ_CP112932.1"/>
</dbReference>
<sequence length="95" mass="10973">MNHTHQVKEKGRHERHCETALVIEAIQKMRQSWIASTINGLAMTRREAQPQLSKVDGKLLGMSLRGAVAPWQSSLLFYLWWIDFGFLRLPIARSE</sequence>
<reference evidence="1 2" key="1">
    <citation type="submission" date="2022-10" db="EMBL/GenBank/DDBJ databases">
        <title>Host association and intracellularity evolved multiple times independently in the Rickettsiales.</title>
        <authorList>
            <person name="Castelli M."/>
            <person name="Nardi T."/>
            <person name="Gammuto L."/>
            <person name="Bellinzona G."/>
            <person name="Sabaneyeva E."/>
            <person name="Potekhin A."/>
            <person name="Serra V."/>
            <person name="Petroni G."/>
            <person name="Sassera D."/>
        </authorList>
    </citation>
    <scope>NUCLEOTIDE SEQUENCE [LARGE SCALE GENOMIC DNA]</scope>
    <source>
        <strain evidence="1 2">Kr 154-4</strain>
    </source>
</reference>
<gene>
    <name evidence="1" type="ORF">Trichorick_00083</name>
</gene>
<dbReference type="Proteomes" id="UP001326613">
    <property type="component" value="Chromosome"/>
</dbReference>
<keyword evidence="2" id="KW-1185">Reference proteome</keyword>
<proteinExistence type="predicted"/>
<organism evidence="1 2">
    <name type="scientific">Candidatus Trichorickettsia mobilis</name>
    <dbReference type="NCBI Taxonomy" id="1346319"/>
    <lineage>
        <taxon>Bacteria</taxon>
        <taxon>Pseudomonadati</taxon>
        <taxon>Pseudomonadota</taxon>
        <taxon>Alphaproteobacteria</taxon>
        <taxon>Rickettsiales</taxon>
        <taxon>Rickettsiaceae</taxon>
        <taxon>Rickettsieae</taxon>
        <taxon>Candidatus Trichorickettsia</taxon>
    </lineage>
</organism>
<accession>A0ABZ0URH3</accession>
<evidence type="ECO:0000313" key="1">
    <source>
        <dbReference type="EMBL" id="WPY00211.1"/>
    </source>
</evidence>